<reference evidence="9 10" key="1">
    <citation type="journal article" date="2017" name="Int. J. Syst. Evol. Microbiol.">
        <title>Jeotgalibaca porci sp. nov. and Jeotgalibaca arthritidis sp. nov., isolated from pigs, and emended description of the genus Jeotgalibaca.</title>
        <authorList>
            <person name="Zamora L."/>
            <person name="Perez-Sancho M."/>
            <person name="Dominguez L."/>
            <person name="Fernandez-Garayzabal J.F."/>
            <person name="Vela A.I."/>
        </authorList>
    </citation>
    <scope>NUCLEOTIDE SEQUENCE [LARGE SCALE GENOMIC DNA]</scope>
    <source>
        <strain evidence="9 10">CECT 9157</strain>
    </source>
</reference>
<feature type="binding site" evidence="7">
    <location>
        <position position="260"/>
    </location>
    <ligand>
        <name>NADP(+)</name>
        <dbReference type="ChEBI" id="CHEBI:58349"/>
    </ligand>
</feature>
<dbReference type="KEGG" id="jar:G7057_00650"/>
<evidence type="ECO:0000256" key="6">
    <source>
        <dbReference type="ARBA" id="ARBA00023141"/>
    </source>
</evidence>
<dbReference type="GO" id="GO:0008652">
    <property type="term" value="P:amino acid biosynthetic process"/>
    <property type="evidence" value="ECO:0007669"/>
    <property type="project" value="UniProtKB-KW"/>
</dbReference>
<dbReference type="PANTHER" id="PTHR21089">
    <property type="entry name" value="SHIKIMATE DEHYDROGENASE"/>
    <property type="match status" value="1"/>
</dbReference>
<dbReference type="GO" id="GO:0019632">
    <property type="term" value="P:shikimate metabolic process"/>
    <property type="evidence" value="ECO:0007669"/>
    <property type="project" value="InterPro"/>
</dbReference>
<feature type="domain" description="Shikimate dehydrogenase substrate binding N-terminal" evidence="8">
    <location>
        <begin position="16"/>
        <end position="98"/>
    </location>
</feature>
<dbReference type="PANTHER" id="PTHR21089:SF1">
    <property type="entry name" value="BIFUNCTIONAL 3-DEHYDROQUINATE DEHYDRATASE_SHIKIMATE DEHYDROGENASE, CHLOROPLASTIC"/>
    <property type="match status" value="1"/>
</dbReference>
<dbReference type="GO" id="GO:0004764">
    <property type="term" value="F:shikimate 3-dehydrogenase (NADP+) activity"/>
    <property type="evidence" value="ECO:0007669"/>
    <property type="project" value="UniProtKB-UniRule"/>
</dbReference>
<dbReference type="CDD" id="cd01065">
    <property type="entry name" value="NAD_bind_Shikimate_DH"/>
    <property type="match status" value="1"/>
</dbReference>
<evidence type="ECO:0000256" key="7">
    <source>
        <dbReference type="HAMAP-Rule" id="MF_00222"/>
    </source>
</evidence>
<comment type="catalytic activity">
    <reaction evidence="7">
        <text>shikimate + NADP(+) = 3-dehydroshikimate + NADPH + H(+)</text>
        <dbReference type="Rhea" id="RHEA:17737"/>
        <dbReference type="ChEBI" id="CHEBI:15378"/>
        <dbReference type="ChEBI" id="CHEBI:16630"/>
        <dbReference type="ChEBI" id="CHEBI:36208"/>
        <dbReference type="ChEBI" id="CHEBI:57783"/>
        <dbReference type="ChEBI" id="CHEBI:58349"/>
        <dbReference type="EC" id="1.1.1.25"/>
    </reaction>
</comment>
<dbReference type="SUPFAM" id="SSF51735">
    <property type="entry name" value="NAD(P)-binding Rossmann-fold domains"/>
    <property type="match status" value="1"/>
</dbReference>
<feature type="binding site" evidence="7">
    <location>
        <begin position="24"/>
        <end position="26"/>
    </location>
    <ligand>
        <name>shikimate</name>
        <dbReference type="ChEBI" id="CHEBI:36208"/>
    </ligand>
</feature>
<dbReference type="GO" id="GO:0009073">
    <property type="term" value="P:aromatic amino acid family biosynthetic process"/>
    <property type="evidence" value="ECO:0007669"/>
    <property type="project" value="UniProtKB-KW"/>
</dbReference>
<dbReference type="InterPro" id="IPR013708">
    <property type="entry name" value="Shikimate_DH-bd_N"/>
</dbReference>
<dbReference type="NCBIfam" id="TIGR00507">
    <property type="entry name" value="aroE"/>
    <property type="match status" value="1"/>
</dbReference>
<dbReference type="EMBL" id="CP049740">
    <property type="protein sequence ID" value="QII81124.1"/>
    <property type="molecule type" value="Genomic_DNA"/>
</dbReference>
<dbReference type="Pfam" id="PF08501">
    <property type="entry name" value="Shikimate_dh_N"/>
    <property type="match status" value="1"/>
</dbReference>
<comment type="function">
    <text evidence="7">Involved in the biosynthesis of the chorismate, which leads to the biosynthesis of aromatic amino acids. Catalyzes the reversible NADPH linked reduction of 3-dehydroshikimate (DHSA) to yield shikimate (SA).</text>
</comment>
<keyword evidence="6 7" id="KW-0057">Aromatic amino acid biosynthesis</keyword>
<dbReference type="EC" id="1.1.1.25" evidence="2 7"/>
<dbReference type="InterPro" id="IPR022893">
    <property type="entry name" value="Shikimate_DH_fam"/>
</dbReference>
<dbReference type="GO" id="GO:0009423">
    <property type="term" value="P:chorismate biosynthetic process"/>
    <property type="evidence" value="ECO:0007669"/>
    <property type="project" value="UniProtKB-UniRule"/>
</dbReference>
<sequence>MTSIRDISATTELAAVIGQPIKHSKSPAIYNYCFDHAGLNMVYLAFETSESETVDRIRQLQALGARGINVTMPGKVEALQCVSKLDPVARYVQAINMIVKENNQWAGYNTDGKGFWGSVKAQGQELVDKKIVLFGSGSTARVILAQAVVEGSKQVTIIARGLERPLAIKDVIGQLEADYPTIKINLLDQQNEEQLKQALWEADIVVQTTSVGMSPHQDQSILKDSDWLNPNSFVCDIVYEPRETLFLKQAKKRGCQTLGGIHMLVYQASFNYQLFTGEMMPVADVLSILESK</sequence>
<dbReference type="AlphaFoldDB" id="A0A6G7K787"/>
<evidence type="ECO:0000259" key="8">
    <source>
        <dbReference type="Pfam" id="PF08501"/>
    </source>
</evidence>
<protein>
    <recommendedName>
        <fullName evidence="2 7">Shikimate dehydrogenase (NADP(+))</fullName>
        <shortName evidence="7">SDH</shortName>
        <ecNumber evidence="2 7">1.1.1.25</ecNumber>
    </recommendedName>
</protein>
<evidence type="ECO:0000256" key="3">
    <source>
        <dbReference type="ARBA" id="ARBA00022605"/>
    </source>
</evidence>
<keyword evidence="10" id="KW-1185">Reference proteome</keyword>
<dbReference type="RefSeq" id="WP_166160569.1">
    <property type="nucleotide sequence ID" value="NZ_CP049740.1"/>
</dbReference>
<evidence type="ECO:0000256" key="2">
    <source>
        <dbReference type="ARBA" id="ARBA00012962"/>
    </source>
</evidence>
<accession>A0A6G7K787</accession>
<feature type="binding site" evidence="7">
    <location>
        <position position="239"/>
    </location>
    <ligand>
        <name>shikimate</name>
        <dbReference type="ChEBI" id="CHEBI:36208"/>
    </ligand>
</feature>
<organism evidence="9 10">
    <name type="scientific">Jeotgalibaca arthritidis</name>
    <dbReference type="NCBI Taxonomy" id="1868794"/>
    <lineage>
        <taxon>Bacteria</taxon>
        <taxon>Bacillati</taxon>
        <taxon>Bacillota</taxon>
        <taxon>Bacilli</taxon>
        <taxon>Lactobacillales</taxon>
        <taxon>Carnobacteriaceae</taxon>
        <taxon>Jeotgalibaca</taxon>
    </lineage>
</organism>
<dbReference type="Gene3D" id="3.40.50.10860">
    <property type="entry name" value="Leucine Dehydrogenase, chain A, domain 1"/>
    <property type="match status" value="1"/>
</dbReference>
<comment type="similarity">
    <text evidence="7">Belongs to the shikimate dehydrogenase family.</text>
</comment>
<keyword evidence="4 7" id="KW-0521">NADP</keyword>
<dbReference type="Gene3D" id="3.40.50.720">
    <property type="entry name" value="NAD(P)-binding Rossmann-like Domain"/>
    <property type="match status" value="1"/>
</dbReference>
<dbReference type="SUPFAM" id="SSF53223">
    <property type="entry name" value="Aminoacid dehydrogenase-like, N-terminal domain"/>
    <property type="match status" value="1"/>
</dbReference>
<evidence type="ECO:0000313" key="9">
    <source>
        <dbReference type="EMBL" id="QII81124.1"/>
    </source>
</evidence>
<evidence type="ECO:0000313" key="10">
    <source>
        <dbReference type="Proteomes" id="UP000501451"/>
    </source>
</evidence>
<feature type="binding site" evidence="7">
    <location>
        <position position="237"/>
    </location>
    <ligand>
        <name>NADP(+)</name>
        <dbReference type="ChEBI" id="CHEBI:58349"/>
    </ligand>
</feature>
<evidence type="ECO:0000256" key="5">
    <source>
        <dbReference type="ARBA" id="ARBA00023002"/>
    </source>
</evidence>
<feature type="binding site" evidence="7">
    <location>
        <position position="267"/>
    </location>
    <ligand>
        <name>shikimate</name>
        <dbReference type="ChEBI" id="CHEBI:36208"/>
    </ligand>
</feature>
<feature type="binding site" evidence="7">
    <location>
        <position position="71"/>
    </location>
    <ligand>
        <name>shikimate</name>
        <dbReference type="ChEBI" id="CHEBI:36208"/>
    </ligand>
</feature>
<keyword evidence="5 7" id="KW-0560">Oxidoreductase</keyword>
<comment type="pathway">
    <text evidence="1 7">Metabolic intermediate biosynthesis; chorismate biosynthesis; chorismate from D-erythrose 4-phosphate and phosphoenolpyruvate: step 4/7.</text>
</comment>
<dbReference type="InterPro" id="IPR046346">
    <property type="entry name" value="Aminoacid_DH-like_N_sf"/>
</dbReference>
<dbReference type="InterPro" id="IPR011342">
    <property type="entry name" value="Shikimate_DH"/>
</dbReference>
<dbReference type="Proteomes" id="UP000501451">
    <property type="component" value="Chromosome"/>
</dbReference>
<gene>
    <name evidence="7 9" type="primary">aroE</name>
    <name evidence="9" type="ORF">G7057_00650</name>
</gene>
<dbReference type="InterPro" id="IPR036291">
    <property type="entry name" value="NAD(P)-bd_dom_sf"/>
</dbReference>
<dbReference type="GO" id="GO:0050661">
    <property type="term" value="F:NADP binding"/>
    <property type="evidence" value="ECO:0007669"/>
    <property type="project" value="InterPro"/>
</dbReference>
<comment type="caution">
    <text evidence="7">Lacks conserved residue(s) required for the propagation of feature annotation.</text>
</comment>
<comment type="subunit">
    <text evidence="7">Homodimer.</text>
</comment>
<keyword evidence="3 7" id="KW-0028">Amino-acid biosynthesis</keyword>
<dbReference type="HAMAP" id="MF_00222">
    <property type="entry name" value="Shikimate_DH_AroE"/>
    <property type="match status" value="1"/>
</dbReference>
<name>A0A6G7K787_9LACT</name>
<feature type="active site" description="Proton acceptor" evidence="7">
    <location>
        <position position="75"/>
    </location>
</feature>
<feature type="binding site" evidence="7">
    <location>
        <position position="111"/>
    </location>
    <ligand>
        <name>shikimate</name>
        <dbReference type="ChEBI" id="CHEBI:36208"/>
    </ligand>
</feature>
<feature type="binding site" evidence="7">
    <location>
        <position position="96"/>
    </location>
    <ligand>
        <name>shikimate</name>
        <dbReference type="ChEBI" id="CHEBI:36208"/>
    </ligand>
</feature>
<proteinExistence type="inferred from homology"/>
<evidence type="ECO:0000256" key="4">
    <source>
        <dbReference type="ARBA" id="ARBA00022857"/>
    </source>
</evidence>
<dbReference type="UniPathway" id="UPA00053">
    <property type="reaction ID" value="UER00087"/>
</dbReference>
<evidence type="ECO:0000256" key="1">
    <source>
        <dbReference type="ARBA" id="ARBA00004871"/>
    </source>
</evidence>